<protein>
    <submittedName>
        <fullName evidence="3">Alpha-ribazole phosphatase/probable phosphoglycerate mutase</fullName>
        <ecNumber evidence="3">3.1.3.73</ecNumber>
        <ecNumber evidence="3">5.4.2.12</ecNumber>
    </submittedName>
</protein>
<dbReference type="PANTHER" id="PTHR48100:SF1">
    <property type="entry name" value="HISTIDINE PHOSPHATASE FAMILY PROTEIN-RELATED"/>
    <property type="match status" value="1"/>
</dbReference>
<dbReference type="EC" id="3.1.3.73" evidence="3"/>
<proteinExistence type="predicted"/>
<dbReference type="SUPFAM" id="SSF53254">
    <property type="entry name" value="Phosphoglycerate mutase-like"/>
    <property type="match status" value="1"/>
</dbReference>
<dbReference type="AlphaFoldDB" id="A0A7Y9NJK0"/>
<sequence>MSGILFIRHAETDMAGTFCGHSDPEVNARGREQISELINRLREESIEIVYTSDLRRASSTANAIAEAFGVECNVRPTLREINFGTWEGLSWKEIEQRDAVYARQWIAKHPMLAAPDGEAFRHFEQRVLNEVEFLSTKAAEQSIAVVTHAGVLRTVLCSLNNCNQADAWRQTKTYCAIVRHSVALSLRGQVIGAHL</sequence>
<dbReference type="PANTHER" id="PTHR48100">
    <property type="entry name" value="BROAD-SPECIFICITY PHOSPHATASE YOR283W-RELATED"/>
    <property type="match status" value="1"/>
</dbReference>
<dbReference type="InterPro" id="IPR050275">
    <property type="entry name" value="PGM_Phosphatase"/>
</dbReference>
<keyword evidence="3" id="KW-0378">Hydrolase</keyword>
<dbReference type="GO" id="GO:0004619">
    <property type="term" value="F:phosphoglycerate mutase activity"/>
    <property type="evidence" value="ECO:0007669"/>
    <property type="project" value="UniProtKB-EC"/>
</dbReference>
<feature type="active site" description="Tele-phosphohistidine intermediate" evidence="1">
    <location>
        <position position="9"/>
    </location>
</feature>
<dbReference type="InterPro" id="IPR013078">
    <property type="entry name" value="His_Pase_superF_clade-1"/>
</dbReference>
<reference evidence="3 4" key="1">
    <citation type="submission" date="2020-07" db="EMBL/GenBank/DDBJ databases">
        <title>Genomic Encyclopedia of Type Strains, Phase IV (KMG-V): Genome sequencing to study the core and pangenomes of soil and plant-associated prokaryotes.</title>
        <authorList>
            <person name="Whitman W."/>
        </authorList>
    </citation>
    <scope>NUCLEOTIDE SEQUENCE [LARGE SCALE GENOMIC DNA]</scope>
    <source>
        <strain evidence="3 4">M8UP30</strain>
    </source>
</reference>
<dbReference type="InterPro" id="IPR029033">
    <property type="entry name" value="His_PPase_superfam"/>
</dbReference>
<accession>A0A7Y9NJK0</accession>
<dbReference type="EMBL" id="JACCCV010000001">
    <property type="protein sequence ID" value="NYF50536.1"/>
    <property type="molecule type" value="Genomic_DNA"/>
</dbReference>
<dbReference type="EC" id="5.4.2.12" evidence="3"/>
<dbReference type="Pfam" id="PF00300">
    <property type="entry name" value="His_Phos_1"/>
    <property type="match status" value="1"/>
</dbReference>
<dbReference type="Gene3D" id="3.40.50.1240">
    <property type="entry name" value="Phosphoglycerate mutase-like"/>
    <property type="match status" value="1"/>
</dbReference>
<name>A0A7Y9NJK0_9BACT</name>
<dbReference type="CDD" id="cd07067">
    <property type="entry name" value="HP_PGM_like"/>
    <property type="match status" value="1"/>
</dbReference>
<dbReference type="GO" id="GO:0005737">
    <property type="term" value="C:cytoplasm"/>
    <property type="evidence" value="ECO:0007669"/>
    <property type="project" value="TreeGrafter"/>
</dbReference>
<feature type="active site" description="Proton donor/acceptor" evidence="1">
    <location>
        <position position="80"/>
    </location>
</feature>
<comment type="caution">
    <text evidence="3">The sequence shown here is derived from an EMBL/GenBank/DDBJ whole genome shotgun (WGS) entry which is preliminary data.</text>
</comment>
<feature type="binding site" evidence="2">
    <location>
        <position position="56"/>
    </location>
    <ligand>
        <name>substrate</name>
    </ligand>
</feature>
<dbReference type="GO" id="GO:0043755">
    <property type="term" value="F:alpha-ribazole phosphatase activity"/>
    <property type="evidence" value="ECO:0007669"/>
    <property type="project" value="UniProtKB-EC"/>
</dbReference>
<gene>
    <name evidence="3" type="ORF">HDF12_000901</name>
</gene>
<keyword evidence="3" id="KW-0413">Isomerase</keyword>
<evidence type="ECO:0000313" key="4">
    <source>
        <dbReference type="Proteomes" id="UP000534186"/>
    </source>
</evidence>
<evidence type="ECO:0000256" key="1">
    <source>
        <dbReference type="PIRSR" id="PIRSR613078-1"/>
    </source>
</evidence>
<organism evidence="3 4">
    <name type="scientific">Tunturiibacter lichenicola</name>
    <dbReference type="NCBI Taxonomy" id="2051959"/>
    <lineage>
        <taxon>Bacteria</taxon>
        <taxon>Pseudomonadati</taxon>
        <taxon>Acidobacteriota</taxon>
        <taxon>Terriglobia</taxon>
        <taxon>Terriglobales</taxon>
        <taxon>Acidobacteriaceae</taxon>
        <taxon>Tunturiibacter</taxon>
    </lineage>
</organism>
<dbReference type="SMART" id="SM00855">
    <property type="entry name" value="PGAM"/>
    <property type="match status" value="1"/>
</dbReference>
<dbReference type="Proteomes" id="UP000534186">
    <property type="component" value="Unassembled WGS sequence"/>
</dbReference>
<evidence type="ECO:0000313" key="3">
    <source>
        <dbReference type="EMBL" id="NYF50536.1"/>
    </source>
</evidence>
<evidence type="ECO:0000256" key="2">
    <source>
        <dbReference type="PIRSR" id="PIRSR613078-2"/>
    </source>
</evidence>